<dbReference type="AlphaFoldDB" id="A0A2M3ZWM5"/>
<reference evidence="1" key="1">
    <citation type="submission" date="2018-01" db="EMBL/GenBank/DDBJ databases">
        <title>An insight into the sialome of Amazonian anophelines.</title>
        <authorList>
            <person name="Ribeiro J.M."/>
            <person name="Scarpassa V."/>
            <person name="Calvo E."/>
        </authorList>
    </citation>
    <scope>NUCLEOTIDE SEQUENCE</scope>
    <source>
        <tissue evidence="1">Salivary glands</tissue>
    </source>
</reference>
<accession>A0A2M3ZWM5</accession>
<protein>
    <submittedName>
        <fullName evidence="1">Putative secreted peptide</fullName>
    </submittedName>
</protein>
<proteinExistence type="predicted"/>
<evidence type="ECO:0000313" key="1">
    <source>
        <dbReference type="EMBL" id="MBW32943.1"/>
    </source>
</evidence>
<dbReference type="EMBL" id="GGFM01012192">
    <property type="protein sequence ID" value="MBW32943.1"/>
    <property type="molecule type" value="Transcribed_RNA"/>
</dbReference>
<sequence length="66" mass="7616">MYCLARDRRKRFFRTAAASRLISSLLLAFSSSWARNELACSRRMCSPFFWCQLTINSSSVGSQMQL</sequence>
<organism evidence="1">
    <name type="scientific">Anopheles braziliensis</name>
    <dbReference type="NCBI Taxonomy" id="58242"/>
    <lineage>
        <taxon>Eukaryota</taxon>
        <taxon>Metazoa</taxon>
        <taxon>Ecdysozoa</taxon>
        <taxon>Arthropoda</taxon>
        <taxon>Hexapoda</taxon>
        <taxon>Insecta</taxon>
        <taxon>Pterygota</taxon>
        <taxon>Neoptera</taxon>
        <taxon>Endopterygota</taxon>
        <taxon>Diptera</taxon>
        <taxon>Nematocera</taxon>
        <taxon>Culicoidea</taxon>
        <taxon>Culicidae</taxon>
        <taxon>Anophelinae</taxon>
        <taxon>Anopheles</taxon>
    </lineage>
</organism>
<name>A0A2M3ZWM5_9DIPT</name>